<reference evidence="3 4" key="1">
    <citation type="journal article" date="1998" name="Science">
        <title>Genome sequence of the nematode C. elegans: a platform for investigating biology.</title>
        <authorList>
            <consortium name="The C. elegans sequencing consortium"/>
            <person name="Sulson J.E."/>
            <person name="Waterston R."/>
        </authorList>
    </citation>
    <scope>NUCLEOTIDE SEQUENCE [LARGE SCALE GENOMIC DNA]</scope>
    <source>
        <strain evidence="3 4">Bristol N2</strain>
    </source>
</reference>
<dbReference type="GO" id="GO:0050829">
    <property type="term" value="P:defense response to Gram-negative bacterium"/>
    <property type="evidence" value="ECO:0000270"/>
    <property type="project" value="WormBase"/>
</dbReference>
<gene>
    <name evidence="3 5" type="primary">cnc-2</name>
    <name evidence="3" type="ORF">CELE_R09B5.3</name>
    <name evidence="5" type="ORF">R09B5.3</name>
</gene>
<dbReference type="EMBL" id="BX284605">
    <property type="protein sequence ID" value="CCD68879.1"/>
    <property type="molecule type" value="Genomic_DNA"/>
</dbReference>
<dbReference type="eggNOG" id="ENOG502TINW">
    <property type="taxonomic scope" value="Eukaryota"/>
</dbReference>
<dbReference type="ExpressionAtlas" id="O44611">
    <property type="expression patterns" value="baseline and differential"/>
</dbReference>
<dbReference type="CTD" id="178637"/>
<keyword evidence="1" id="KW-0812">Transmembrane</keyword>
<dbReference type="GeneID" id="178637"/>
<dbReference type="InParanoid" id="O44611"/>
<dbReference type="GO" id="GO:0045087">
    <property type="term" value="P:innate immune response"/>
    <property type="evidence" value="ECO:0000315"/>
    <property type="project" value="WormBase"/>
</dbReference>
<dbReference type="AlphaFoldDB" id="O44611"/>
<dbReference type="PIR" id="F88949">
    <property type="entry name" value="F88949"/>
</dbReference>
<dbReference type="AGR" id="WB:WBGene00000556"/>
<sequence>MIRSILILLVALIAFSTAQYGYGGYPGMMGGYGGYPGMMGGYGMRPYGMGYGMGMGGMGMYRPGLLGMLMGK</sequence>
<dbReference type="GO" id="GO:0005615">
    <property type="term" value="C:extracellular space"/>
    <property type="evidence" value="ECO:0000255"/>
    <property type="project" value="WormBase"/>
</dbReference>
<evidence type="ECO:0000256" key="2">
    <source>
        <dbReference type="SAM" id="SignalP"/>
    </source>
</evidence>
<dbReference type="Proteomes" id="UP000001940">
    <property type="component" value="Chromosome V"/>
</dbReference>
<dbReference type="OMA" id="MRPYGMM"/>
<dbReference type="FunCoup" id="O44611">
    <property type="interactions" value="65"/>
</dbReference>
<evidence type="ECO:0000313" key="4">
    <source>
        <dbReference type="Proteomes" id="UP000001940"/>
    </source>
</evidence>
<dbReference type="GO" id="GO:0050832">
    <property type="term" value="P:defense response to fungus"/>
    <property type="evidence" value="ECO:0000315"/>
    <property type="project" value="WormBase"/>
</dbReference>
<accession>O44611</accession>
<feature type="signal peptide" evidence="2">
    <location>
        <begin position="1"/>
        <end position="18"/>
    </location>
</feature>
<protein>
    <submittedName>
        <fullName evidence="3">CaeNaCin (Caenorhabditis bacteriocin)</fullName>
    </submittedName>
</protein>
<keyword evidence="4" id="KW-1185">Reference proteome</keyword>
<dbReference type="HOGENOM" id="CLU_205486_0_0_1"/>
<dbReference type="STRING" id="6239.R09B5.3a.1"/>
<evidence type="ECO:0000313" key="5">
    <source>
        <dbReference type="WormBase" id="R09B5.3a"/>
    </source>
</evidence>
<keyword evidence="1" id="KW-0472">Membrane</keyword>
<feature type="transmembrane region" description="Helical" evidence="1">
    <location>
        <begin position="47"/>
        <end position="69"/>
    </location>
</feature>
<dbReference type="PaxDb" id="6239-R09B5.3"/>
<name>O44611_CAEEL</name>
<dbReference type="UCSC" id="R09B5.3">
    <property type="organism name" value="c. elegans"/>
</dbReference>
<dbReference type="RefSeq" id="NP_503418.1">
    <property type="nucleotide sequence ID" value="NM_071017.6"/>
</dbReference>
<feature type="chain" id="PRO_5004158374" evidence="2">
    <location>
        <begin position="19"/>
        <end position="72"/>
    </location>
</feature>
<dbReference type="WormBase" id="R09B5.3a">
    <property type="protein sequence ID" value="CE12622"/>
    <property type="gene ID" value="WBGene00000556"/>
    <property type="gene designation" value="cnc-2"/>
</dbReference>
<proteinExistence type="predicted"/>
<evidence type="ECO:0000256" key="1">
    <source>
        <dbReference type="SAM" id="Phobius"/>
    </source>
</evidence>
<organism evidence="3 4">
    <name type="scientific">Caenorhabditis elegans</name>
    <dbReference type="NCBI Taxonomy" id="6239"/>
    <lineage>
        <taxon>Eukaryota</taxon>
        <taxon>Metazoa</taxon>
        <taxon>Ecdysozoa</taxon>
        <taxon>Nematoda</taxon>
        <taxon>Chromadorea</taxon>
        <taxon>Rhabditida</taxon>
        <taxon>Rhabditina</taxon>
        <taxon>Rhabditomorpha</taxon>
        <taxon>Rhabditoidea</taxon>
        <taxon>Rhabditidae</taxon>
        <taxon>Peloderinae</taxon>
        <taxon>Caenorhabditis</taxon>
    </lineage>
</organism>
<dbReference type="Bgee" id="WBGene00000556">
    <property type="expression patterns" value="Expressed in adult organism and 2 other cell types or tissues"/>
</dbReference>
<evidence type="ECO:0000313" key="3">
    <source>
        <dbReference type="EMBL" id="CCD68879.1"/>
    </source>
</evidence>
<keyword evidence="1" id="KW-1133">Transmembrane helix</keyword>
<keyword evidence="2" id="KW-0732">Signal</keyword>